<keyword evidence="8" id="KW-0226">DNA condensation</keyword>
<keyword evidence="16" id="KW-1185">Reference proteome</keyword>
<dbReference type="Gene3D" id="3.30.70.1620">
    <property type="match status" value="1"/>
</dbReference>
<keyword evidence="9 11" id="KW-0539">Nucleus</keyword>
<dbReference type="SMART" id="SM00968">
    <property type="entry name" value="SMC_hinge"/>
    <property type="match status" value="1"/>
</dbReference>
<feature type="region of interest" description="Disordered" evidence="13">
    <location>
        <begin position="1345"/>
        <end position="1368"/>
    </location>
</feature>
<evidence type="ECO:0000256" key="9">
    <source>
        <dbReference type="ARBA" id="ARBA00023242"/>
    </source>
</evidence>
<dbReference type="EMBL" id="LDAU01000114">
    <property type="protein sequence ID" value="KRX04587.1"/>
    <property type="molecule type" value="Genomic_DNA"/>
</dbReference>
<keyword evidence="7 12" id="KW-0175">Coiled coil</keyword>
<dbReference type="Gene3D" id="1.10.287.1490">
    <property type="match status" value="1"/>
</dbReference>
<evidence type="ECO:0000256" key="12">
    <source>
        <dbReference type="SAM" id="Coils"/>
    </source>
</evidence>
<organism evidence="15 16">
    <name type="scientific">Pseudocohnilembus persalinus</name>
    <name type="common">Ciliate</name>
    <dbReference type="NCBI Taxonomy" id="266149"/>
    <lineage>
        <taxon>Eukaryota</taxon>
        <taxon>Sar</taxon>
        <taxon>Alveolata</taxon>
        <taxon>Ciliophora</taxon>
        <taxon>Intramacronucleata</taxon>
        <taxon>Oligohymenophorea</taxon>
        <taxon>Scuticociliatia</taxon>
        <taxon>Philasterida</taxon>
        <taxon>Pseudocohnilembidae</taxon>
        <taxon>Pseudocohnilembus</taxon>
    </lineage>
</organism>
<evidence type="ECO:0000256" key="4">
    <source>
        <dbReference type="ARBA" id="ARBA00022741"/>
    </source>
</evidence>
<dbReference type="InterPro" id="IPR024704">
    <property type="entry name" value="SMC"/>
</dbReference>
<feature type="coiled-coil region" evidence="12">
    <location>
        <begin position="1122"/>
        <end position="1185"/>
    </location>
</feature>
<evidence type="ECO:0000256" key="11">
    <source>
        <dbReference type="PIRNR" id="PIRNR005719"/>
    </source>
</evidence>
<evidence type="ECO:0000259" key="14">
    <source>
        <dbReference type="SMART" id="SM00968"/>
    </source>
</evidence>
<comment type="subcellular location">
    <subcellularLocation>
        <location evidence="1 11">Nucleus</location>
    </subcellularLocation>
</comment>
<evidence type="ECO:0000313" key="15">
    <source>
        <dbReference type="EMBL" id="KRX04587.1"/>
    </source>
</evidence>
<dbReference type="PIRSF" id="PIRSF005719">
    <property type="entry name" value="SMC"/>
    <property type="match status" value="1"/>
</dbReference>
<feature type="domain" description="SMC hinge" evidence="14">
    <location>
        <begin position="593"/>
        <end position="710"/>
    </location>
</feature>
<keyword evidence="4" id="KW-0547">Nucleotide-binding</keyword>
<feature type="coiled-coil region" evidence="12">
    <location>
        <begin position="493"/>
        <end position="589"/>
    </location>
</feature>
<evidence type="ECO:0000256" key="3">
    <source>
        <dbReference type="ARBA" id="ARBA00022618"/>
    </source>
</evidence>
<dbReference type="InterPro" id="IPR003395">
    <property type="entry name" value="RecF/RecN/SMC_N"/>
</dbReference>
<keyword evidence="10" id="KW-0131">Cell cycle</keyword>
<dbReference type="GO" id="GO:0007076">
    <property type="term" value="P:mitotic chromosome condensation"/>
    <property type="evidence" value="ECO:0007669"/>
    <property type="project" value="TreeGrafter"/>
</dbReference>
<evidence type="ECO:0000256" key="6">
    <source>
        <dbReference type="ARBA" id="ARBA00022840"/>
    </source>
</evidence>
<gene>
    <name evidence="15" type="ORF">PPERSA_04402</name>
</gene>
<evidence type="ECO:0000256" key="1">
    <source>
        <dbReference type="ARBA" id="ARBA00004123"/>
    </source>
</evidence>
<protein>
    <recommendedName>
        <fullName evidence="11">Structural maintenance of chromosomes protein</fullName>
    </recommendedName>
</protein>
<dbReference type="Proteomes" id="UP000054937">
    <property type="component" value="Unassembled WGS sequence"/>
</dbReference>
<dbReference type="SUPFAM" id="SSF52540">
    <property type="entry name" value="P-loop containing nucleoside triphosphate hydrolases"/>
    <property type="match status" value="2"/>
</dbReference>
<dbReference type="InterPro" id="IPR010935">
    <property type="entry name" value="SMC_hinge"/>
</dbReference>
<comment type="similarity">
    <text evidence="2">Belongs to the SMC family. SMC4 subfamily.</text>
</comment>
<keyword evidence="5" id="KW-0498">Mitosis</keyword>
<dbReference type="InterPro" id="IPR027417">
    <property type="entry name" value="P-loop_NTPase"/>
</dbReference>
<feature type="coiled-coil region" evidence="12">
    <location>
        <begin position="756"/>
        <end position="877"/>
    </location>
</feature>
<feature type="compositionally biased region" description="Acidic residues" evidence="13">
    <location>
        <begin position="1063"/>
        <end position="1072"/>
    </location>
</feature>
<dbReference type="FunCoup" id="A0A0V0QQP7">
    <property type="interactions" value="252"/>
</dbReference>
<dbReference type="GO" id="GO:0005634">
    <property type="term" value="C:nucleus"/>
    <property type="evidence" value="ECO:0007669"/>
    <property type="project" value="UniProtKB-SubCell"/>
</dbReference>
<sequence>MEIVDQGESQFNKSLDTNNLNNSTHNINGSQNSQYNKTTPFRTPSRLGRSLITPAKNRQRLMVERIVLQDFKSYAGQKIIGPFHKNFTSIVGPNGSGKSNLIESLLFVFGKRANWMRLKQLHQLIHNSGQANTPKKASVEVHFHEIIDKEGEEYDIVPNTSFTVRRTVHMSNQTTYEINRKQVKQEDVINLLKDKGIDLNNNRFLILQGEVEQISLMKPKSGDPDKPGLLEYLEDIIGSNQYKDKIEELDEQYEKDNELRREKGERMRITEQDLEKLNESKNIAVDYIRREKLIYQIQNILNQIFRFQANNEQIKAEQRIEAATTDMAETKKEFKQKIQENKTLLQAWQKKRSELEETRNLRNKCKQEFEKLQQRDTKIRADIKFETENQVKLENKREELEKEYSKIVDDEKEMKKELPEKEKQLEKLTKEKEEEEIKLRDMKNEIKANNKELVKKKNTIAGKLQPFNQKSQNIKQQQKIISDKINMLNSNDESGIQEQIQEQQNNIQKYLSEIEQSKQTVEQIGMAMQNMKQMKDGIYNEKQKIEQILDQKQREANEIQTIMDQSRHAAQENQQKNQIVAELMRAQANQELKGIHGRLGDLGAIDAEYDVAITNACGALDNIVCDTQNDGQSGIKYLRDRKFGRASFMPIKTLYNEWFAKSKQPFQAPPGSKRLFDLLKIQKEEYRPLFYFALRDTLVCQDIEQGTRIAYGQQRFRVVTLDGKLIEASGTMSGGGKPKRGGMKSSLQTGISSDELNRLRYKKDQLENEINELRRQVDVQVQKIREISQDEFNAQKVNKEQSQESEFKTQQIQDAEKKIQYLTKQLDQFGNSKQEIQQLEKELKNLQKQQADVEKQSAQLQQELNQVEQELQDQGGQELQSQEGFVNDLTKRHKKIEETVNSMHFKINNTKKTIARNEKECNDVKAKLQKVDKKIKSLKDEQTQIEEDAMNVLGRLKGAEESLAQMEEEQKSQDKEKEKLDKMIEEMKSRLAKLQQELENLRNQLKQHQNDYTKYDGKIKQIRHDYSSIIEGYEFLNELDEIANFSTDPEHDQQQKNEQQAMEIEENEESNQIDETQIQQQQQSNQKNKKRMALGQDQSKYLQKDVTDDLSQEELEQIQRYTENYNYKLRNEESKLANLKSETNINTIQEFKKKYSDYKQKKEEFEKVKNRLAVIRVEIDKLKRQRFDEFMSGFNTISQKLKETYQTLTQGGDAELELIDSLDPFSDGVNFTVRPPKKSWKQISKLSGGEKTLSSLSLIFALHYYKPTPLYFMDEIDAALDFKNVSVVGHYVKNRTKDAQFIIISLRNNMFELANKLVGVYKTFDQTKTIAIIPEKVQSNLEKLKQSREDKENDQNEVNYEKQKKVNPDMLMKL</sequence>
<keyword evidence="3" id="KW-0132">Cell division</keyword>
<evidence type="ECO:0000256" key="10">
    <source>
        <dbReference type="ARBA" id="ARBA00023306"/>
    </source>
</evidence>
<evidence type="ECO:0000256" key="2">
    <source>
        <dbReference type="ARBA" id="ARBA00006005"/>
    </source>
</evidence>
<comment type="caution">
    <text evidence="15">The sequence shown here is derived from an EMBL/GenBank/DDBJ whole genome shotgun (WGS) entry which is preliminary data.</text>
</comment>
<dbReference type="Pfam" id="PF02463">
    <property type="entry name" value="SMC_N"/>
    <property type="match status" value="2"/>
</dbReference>
<evidence type="ECO:0000256" key="5">
    <source>
        <dbReference type="ARBA" id="ARBA00022776"/>
    </source>
</evidence>
<name>A0A0V0QQP7_PSEPJ</name>
<dbReference type="OrthoDB" id="5575062at2759"/>
<dbReference type="FunFam" id="3.40.50.300:FF:000481">
    <property type="entry name" value="Structural maintenance of chromosomes 4"/>
    <property type="match status" value="1"/>
</dbReference>
<dbReference type="SUPFAM" id="SSF75553">
    <property type="entry name" value="Smc hinge domain"/>
    <property type="match status" value="1"/>
</dbReference>
<feature type="coiled-coil region" evidence="12">
    <location>
        <begin position="907"/>
        <end position="1018"/>
    </location>
</feature>
<dbReference type="GO" id="GO:0000796">
    <property type="term" value="C:condensin complex"/>
    <property type="evidence" value="ECO:0007669"/>
    <property type="project" value="TreeGrafter"/>
</dbReference>
<dbReference type="OMA" id="CPALDNM"/>
<dbReference type="InterPro" id="IPR036277">
    <property type="entry name" value="SMC_hinge_sf"/>
</dbReference>
<dbReference type="Gene3D" id="1.20.1060.20">
    <property type="match status" value="1"/>
</dbReference>
<evidence type="ECO:0000256" key="13">
    <source>
        <dbReference type="SAM" id="MobiDB-lite"/>
    </source>
</evidence>
<dbReference type="GO" id="GO:0005524">
    <property type="term" value="F:ATP binding"/>
    <property type="evidence" value="ECO:0007669"/>
    <property type="project" value="UniProtKB-KW"/>
</dbReference>
<reference evidence="15 16" key="1">
    <citation type="journal article" date="2015" name="Sci. Rep.">
        <title>Genome of the facultative scuticociliatosis pathogen Pseudocohnilembus persalinus provides insight into its virulence through horizontal gene transfer.</title>
        <authorList>
            <person name="Xiong J."/>
            <person name="Wang G."/>
            <person name="Cheng J."/>
            <person name="Tian M."/>
            <person name="Pan X."/>
            <person name="Warren A."/>
            <person name="Jiang C."/>
            <person name="Yuan D."/>
            <person name="Miao W."/>
        </authorList>
    </citation>
    <scope>NUCLEOTIDE SEQUENCE [LARGE SCALE GENOMIC DNA]</scope>
    <source>
        <strain evidence="15">36N120E</strain>
    </source>
</reference>
<accession>A0A0V0QQP7</accession>
<dbReference type="SUPFAM" id="SSF57997">
    <property type="entry name" value="Tropomyosin"/>
    <property type="match status" value="1"/>
</dbReference>
<feature type="compositionally biased region" description="Low complexity" evidence="13">
    <location>
        <begin position="1073"/>
        <end position="1086"/>
    </location>
</feature>
<feature type="coiled-coil region" evidence="12">
    <location>
        <begin position="239"/>
        <end position="459"/>
    </location>
</feature>
<feature type="compositionally biased region" description="Basic and acidic residues" evidence="13">
    <location>
        <begin position="1345"/>
        <end position="1367"/>
    </location>
</feature>
<feature type="region of interest" description="Disordered" evidence="13">
    <location>
        <begin position="1046"/>
        <end position="1103"/>
    </location>
</feature>
<proteinExistence type="inferred from homology"/>
<dbReference type="GO" id="GO:0051301">
    <property type="term" value="P:cell division"/>
    <property type="evidence" value="ECO:0007669"/>
    <property type="project" value="UniProtKB-KW"/>
</dbReference>
<feature type="compositionally biased region" description="Polar residues" evidence="13">
    <location>
        <begin position="29"/>
        <end position="42"/>
    </location>
</feature>
<dbReference type="Gene3D" id="3.40.50.300">
    <property type="entry name" value="P-loop containing nucleotide triphosphate hydrolases"/>
    <property type="match status" value="2"/>
</dbReference>
<dbReference type="GO" id="GO:0016887">
    <property type="term" value="F:ATP hydrolysis activity"/>
    <property type="evidence" value="ECO:0007669"/>
    <property type="project" value="InterPro"/>
</dbReference>
<feature type="region of interest" description="Disordered" evidence="13">
    <location>
        <begin position="1"/>
        <end position="49"/>
    </location>
</feature>
<dbReference type="PANTHER" id="PTHR18937">
    <property type="entry name" value="STRUCTURAL MAINTENANCE OF CHROMOSOMES SMC FAMILY MEMBER"/>
    <property type="match status" value="1"/>
</dbReference>
<evidence type="ECO:0000256" key="8">
    <source>
        <dbReference type="ARBA" id="ARBA00023067"/>
    </source>
</evidence>
<dbReference type="Pfam" id="PF06470">
    <property type="entry name" value="SMC_hinge"/>
    <property type="match status" value="1"/>
</dbReference>
<dbReference type="PANTHER" id="PTHR18937:SF172">
    <property type="entry name" value="STRUCTURAL MAINTENANCE OF CHROMOSOMES PROTEIN"/>
    <property type="match status" value="1"/>
</dbReference>
<keyword evidence="6" id="KW-0067">ATP-binding</keyword>
<dbReference type="InParanoid" id="A0A0V0QQP7"/>
<evidence type="ECO:0000313" key="16">
    <source>
        <dbReference type="Proteomes" id="UP000054937"/>
    </source>
</evidence>
<evidence type="ECO:0000256" key="7">
    <source>
        <dbReference type="ARBA" id="ARBA00023054"/>
    </source>
</evidence>
<feature type="compositionally biased region" description="Low complexity" evidence="13">
    <location>
        <begin position="12"/>
        <end position="28"/>
    </location>
</feature>